<dbReference type="Proteomes" id="UP000193240">
    <property type="component" value="Unassembled WGS sequence"/>
</dbReference>
<feature type="region of interest" description="Disordered" evidence="9">
    <location>
        <begin position="31"/>
        <end position="52"/>
    </location>
</feature>
<dbReference type="STRING" id="105696.A0A1Y2LJV6"/>
<feature type="region of interest" description="Disordered" evidence="9">
    <location>
        <begin position="108"/>
        <end position="152"/>
    </location>
</feature>
<keyword evidence="5 8" id="KW-0479">Metal-binding</keyword>
<dbReference type="Gene3D" id="3.40.190.80">
    <property type="match status" value="1"/>
</dbReference>
<sequence length="503" mass="55679">MPCSLRSKIISLSLCIERGFTQSFETIQQHPSLPFHNSPTVPSSNRQSGSKRHITCTQFPLKILKTQSALNSQQQRSFKSTRRLHTNLYPRQLVLRLSNQAKRFSTALSAPFKTMDRSTSDCPTQQSPSDEENSPEVSDTSSQTTAASTPSQTPAVLANQLAKYNLTEAILFQVQDALIELAEAAGTMMVNAEHAILNEASTKNNTSDLVSDYDKAIEAMVQKRLNEEFPDFGFLGEETYQHGQKLTDSPIFIVDPVDGTINFTRGFHNFAISLCLAIDKQPVVAVVYSPNLGKLFTAVKTHGARMVNELFVPRKKPGPNAEDVFVPTFKTKLKTLPEYRLPLAPISPPMPSLKKRLIAIEWGNERKGPNWDLRTDVHTKLLTSDEAGGKMILSCRSSGSAALDFCYVAAGMFDAFWEGGVWVWDVAAGWLIVEEAGGIVASANPGDWQPTLEGRTYFPVRGAKREEQEAVVKELWEVMGDRKFVYKDKKKPDDGTVSAAETA</sequence>
<proteinExistence type="inferred from homology"/>
<comment type="cofactor">
    <cofactor evidence="2 8">
        <name>Mg(2+)</name>
        <dbReference type="ChEBI" id="CHEBI:18420"/>
    </cofactor>
</comment>
<feature type="compositionally biased region" description="Polar residues" evidence="9">
    <location>
        <begin position="31"/>
        <end position="48"/>
    </location>
</feature>
<protein>
    <recommendedName>
        <fullName evidence="4">inositol-phosphate phosphatase</fullName>
        <ecNumber evidence="4">3.1.3.25</ecNumber>
    </recommendedName>
</protein>
<feature type="compositionally biased region" description="Low complexity" evidence="9">
    <location>
        <begin position="140"/>
        <end position="152"/>
    </location>
</feature>
<dbReference type="PROSITE" id="PS00630">
    <property type="entry name" value="IMP_2"/>
    <property type="match status" value="1"/>
</dbReference>
<accession>A0A1Y2LJV6</accession>
<dbReference type="PANTHER" id="PTHR20854">
    <property type="entry name" value="INOSITOL MONOPHOSPHATASE"/>
    <property type="match status" value="1"/>
</dbReference>
<dbReference type="GO" id="GO:0007165">
    <property type="term" value="P:signal transduction"/>
    <property type="evidence" value="ECO:0007669"/>
    <property type="project" value="TreeGrafter"/>
</dbReference>
<dbReference type="AlphaFoldDB" id="A0A1Y2LJV6"/>
<dbReference type="PRINTS" id="PR00377">
    <property type="entry name" value="IMPHPHTASES"/>
</dbReference>
<dbReference type="GO" id="GO:0046854">
    <property type="term" value="P:phosphatidylinositol phosphate biosynthetic process"/>
    <property type="evidence" value="ECO:0007669"/>
    <property type="project" value="InterPro"/>
</dbReference>
<keyword evidence="6" id="KW-0378">Hydrolase</keyword>
<evidence type="ECO:0000256" key="6">
    <source>
        <dbReference type="ARBA" id="ARBA00022801"/>
    </source>
</evidence>
<name>A0A1Y2LJV6_EPING</name>
<evidence type="ECO:0000256" key="1">
    <source>
        <dbReference type="ARBA" id="ARBA00001033"/>
    </source>
</evidence>
<organism evidence="10 11">
    <name type="scientific">Epicoccum nigrum</name>
    <name type="common">Soil fungus</name>
    <name type="synonym">Epicoccum purpurascens</name>
    <dbReference type="NCBI Taxonomy" id="105696"/>
    <lineage>
        <taxon>Eukaryota</taxon>
        <taxon>Fungi</taxon>
        <taxon>Dikarya</taxon>
        <taxon>Ascomycota</taxon>
        <taxon>Pezizomycotina</taxon>
        <taxon>Dothideomycetes</taxon>
        <taxon>Pleosporomycetidae</taxon>
        <taxon>Pleosporales</taxon>
        <taxon>Pleosporineae</taxon>
        <taxon>Didymellaceae</taxon>
        <taxon>Epicoccum</taxon>
    </lineage>
</organism>
<evidence type="ECO:0000313" key="10">
    <source>
        <dbReference type="EMBL" id="OSS44284.1"/>
    </source>
</evidence>
<dbReference type="GO" id="GO:0008934">
    <property type="term" value="F:inositol monophosphate 1-phosphatase activity"/>
    <property type="evidence" value="ECO:0007669"/>
    <property type="project" value="InterPro"/>
</dbReference>
<evidence type="ECO:0000256" key="2">
    <source>
        <dbReference type="ARBA" id="ARBA00001946"/>
    </source>
</evidence>
<gene>
    <name evidence="10" type="ORF">B5807_10992</name>
</gene>
<dbReference type="InterPro" id="IPR000760">
    <property type="entry name" value="Inositol_monophosphatase-like"/>
</dbReference>
<feature type="binding site" evidence="8">
    <location>
        <position position="258"/>
    </location>
    <ligand>
        <name>Mg(2+)</name>
        <dbReference type="ChEBI" id="CHEBI:18420"/>
        <label>1</label>
        <note>catalytic</note>
    </ligand>
</feature>
<evidence type="ECO:0000256" key="3">
    <source>
        <dbReference type="ARBA" id="ARBA00009759"/>
    </source>
</evidence>
<evidence type="ECO:0000256" key="7">
    <source>
        <dbReference type="ARBA" id="ARBA00022842"/>
    </source>
</evidence>
<dbReference type="EMBL" id="KZ107858">
    <property type="protein sequence ID" value="OSS44284.1"/>
    <property type="molecule type" value="Genomic_DNA"/>
</dbReference>
<evidence type="ECO:0000256" key="8">
    <source>
        <dbReference type="PIRSR" id="PIRSR600760-2"/>
    </source>
</evidence>
<dbReference type="InterPro" id="IPR020583">
    <property type="entry name" value="Inositol_monoP_metal-BS"/>
</dbReference>
<dbReference type="Pfam" id="PF00459">
    <property type="entry name" value="Inositol_P"/>
    <property type="match status" value="1"/>
</dbReference>
<keyword evidence="11" id="KW-1185">Reference proteome</keyword>
<dbReference type="PROSITE" id="PS00629">
    <property type="entry name" value="IMP_1"/>
    <property type="match status" value="1"/>
</dbReference>
<keyword evidence="7 8" id="KW-0460">Magnesium</keyword>
<evidence type="ECO:0000313" key="11">
    <source>
        <dbReference type="Proteomes" id="UP000193240"/>
    </source>
</evidence>
<dbReference type="InterPro" id="IPR033942">
    <property type="entry name" value="IMPase"/>
</dbReference>
<dbReference type="InParanoid" id="A0A1Y2LJV6"/>
<dbReference type="Gene3D" id="3.30.540.10">
    <property type="entry name" value="Fructose-1,6-Bisphosphatase, subunit A, domain 1"/>
    <property type="match status" value="1"/>
</dbReference>
<dbReference type="GO" id="GO:0046872">
    <property type="term" value="F:metal ion binding"/>
    <property type="evidence" value="ECO:0007669"/>
    <property type="project" value="UniProtKB-KW"/>
</dbReference>
<reference evidence="10 11" key="1">
    <citation type="journal article" date="2017" name="Genome Announc.">
        <title>Genome sequence of the saprophytic ascomycete Epicoccum nigrum ICMP 19927 strain isolated from New Zealand.</title>
        <authorList>
            <person name="Fokin M."/>
            <person name="Fleetwood D."/>
            <person name="Weir B.S."/>
            <person name="Villas-Boas S.G."/>
        </authorList>
    </citation>
    <scope>NUCLEOTIDE SEQUENCE [LARGE SCALE GENOMIC DNA]</scope>
    <source>
        <strain evidence="10 11">ICMP 19927</strain>
    </source>
</reference>
<dbReference type="FunFam" id="3.30.540.10:FF:000004">
    <property type="entry name" value="Inositol-1-monophosphatase"/>
    <property type="match status" value="1"/>
</dbReference>
<evidence type="ECO:0000256" key="9">
    <source>
        <dbReference type="SAM" id="MobiDB-lite"/>
    </source>
</evidence>
<comment type="similarity">
    <text evidence="3">Belongs to the inositol monophosphatase superfamily.</text>
</comment>
<dbReference type="GO" id="GO:0006020">
    <property type="term" value="P:inositol metabolic process"/>
    <property type="evidence" value="ECO:0007669"/>
    <property type="project" value="TreeGrafter"/>
</dbReference>
<dbReference type="CDD" id="cd01639">
    <property type="entry name" value="IMPase"/>
    <property type="match status" value="1"/>
</dbReference>
<dbReference type="InterPro" id="IPR020550">
    <property type="entry name" value="Inositol_monophosphatase_CS"/>
</dbReference>
<dbReference type="PANTHER" id="PTHR20854:SF4">
    <property type="entry name" value="INOSITOL-1-MONOPHOSPHATASE-RELATED"/>
    <property type="match status" value="1"/>
</dbReference>
<dbReference type="SUPFAM" id="SSF56655">
    <property type="entry name" value="Carbohydrate phosphatase"/>
    <property type="match status" value="1"/>
</dbReference>
<feature type="binding site" evidence="8">
    <location>
        <position position="237"/>
    </location>
    <ligand>
        <name>Mg(2+)</name>
        <dbReference type="ChEBI" id="CHEBI:18420"/>
        <label>1</label>
        <note>catalytic</note>
    </ligand>
</feature>
<feature type="binding site" evidence="8">
    <location>
        <position position="425"/>
    </location>
    <ligand>
        <name>Mg(2+)</name>
        <dbReference type="ChEBI" id="CHEBI:18420"/>
        <label>1</label>
        <note>catalytic</note>
    </ligand>
</feature>
<comment type="catalytic activity">
    <reaction evidence="1">
        <text>a myo-inositol phosphate + H2O = myo-inositol + phosphate</text>
        <dbReference type="Rhea" id="RHEA:24056"/>
        <dbReference type="ChEBI" id="CHEBI:15377"/>
        <dbReference type="ChEBI" id="CHEBI:17268"/>
        <dbReference type="ChEBI" id="CHEBI:43474"/>
        <dbReference type="ChEBI" id="CHEBI:84139"/>
        <dbReference type="EC" id="3.1.3.25"/>
    </reaction>
</comment>
<dbReference type="EC" id="3.1.3.25" evidence="4"/>
<feature type="binding site" evidence="8">
    <location>
        <position position="255"/>
    </location>
    <ligand>
        <name>Mg(2+)</name>
        <dbReference type="ChEBI" id="CHEBI:18420"/>
        <label>1</label>
        <note>catalytic</note>
    </ligand>
</feature>
<evidence type="ECO:0000256" key="4">
    <source>
        <dbReference type="ARBA" id="ARBA00013106"/>
    </source>
</evidence>
<evidence type="ECO:0000256" key="5">
    <source>
        <dbReference type="ARBA" id="ARBA00022723"/>
    </source>
</evidence>